<reference evidence="1 2" key="1">
    <citation type="journal article" date="2011" name="J. Bacteriol.">
        <title>Draft genome sequence of Methylophaga aminisulfidivorans MP T.</title>
        <authorList>
            <person name="Han G.H."/>
            <person name="Kim W."/>
            <person name="Chun J."/>
            <person name="Kim S.W."/>
        </authorList>
    </citation>
    <scope>NUCLEOTIDE SEQUENCE [LARGE SCALE GENOMIC DNA]</scope>
    <source>
        <strain evidence="2">MP(T)</strain>
    </source>
</reference>
<evidence type="ECO:0000313" key="1">
    <source>
        <dbReference type="EMBL" id="EGL56160.1"/>
    </source>
</evidence>
<keyword evidence="2" id="KW-1185">Reference proteome</keyword>
<protein>
    <submittedName>
        <fullName evidence="1">Uncharacterized protein</fullName>
    </submittedName>
</protein>
<organism evidence="1 2">
    <name type="scientific">Methylophaga aminisulfidivorans MP</name>
    <dbReference type="NCBI Taxonomy" id="1026882"/>
    <lineage>
        <taxon>Bacteria</taxon>
        <taxon>Pseudomonadati</taxon>
        <taxon>Pseudomonadota</taxon>
        <taxon>Gammaproteobacteria</taxon>
        <taxon>Thiotrichales</taxon>
        <taxon>Piscirickettsiaceae</taxon>
        <taxon>Methylophaga</taxon>
    </lineage>
</organism>
<evidence type="ECO:0000313" key="2">
    <source>
        <dbReference type="Proteomes" id="UP000003544"/>
    </source>
</evidence>
<sequence>MFLLIDKNDLYILTDIKKASQRNTDWLFCNDIVFYLRS</sequence>
<accession>F5SW80</accession>
<dbReference type="AlphaFoldDB" id="F5SW80"/>
<gene>
    <name evidence="1" type="ORF">MAMP_03154</name>
</gene>
<dbReference type="Proteomes" id="UP000003544">
    <property type="component" value="Unassembled WGS sequence"/>
</dbReference>
<comment type="caution">
    <text evidence="1">The sequence shown here is derived from an EMBL/GenBank/DDBJ whole genome shotgun (WGS) entry which is preliminary data.</text>
</comment>
<proteinExistence type="predicted"/>
<dbReference type="EMBL" id="AFIG01000001">
    <property type="protein sequence ID" value="EGL56160.1"/>
    <property type="molecule type" value="Genomic_DNA"/>
</dbReference>
<name>F5SW80_9GAMM</name>